<reference evidence="1" key="1">
    <citation type="submission" date="2020-08" db="EMBL/GenBank/DDBJ databases">
        <title>Winogradskyella ouciana sp. nov., isolated from the hadal seawater of the Mariana Trench.</title>
        <authorList>
            <person name="He X."/>
        </authorList>
    </citation>
    <scope>NUCLEOTIDE SEQUENCE [LARGE SCALE GENOMIC DNA]</scope>
    <source>
        <strain evidence="1">KCTC 52348</strain>
    </source>
</reference>
<sequence length="132" mass="14742">MSCNNKVENSEQSEEKKPELIMHKPSEMANMMNVLYAFNLQTKRQILAGETPAPMPLDLLKLHSAEMSNGHSRTAAWNSFVNVFIETQQAVADTLSDVALKERYNAAINNCLACHKTECVGPIPKIKKLLIN</sequence>
<comment type="caution">
    <text evidence="1">The sequence shown here is derived from an EMBL/GenBank/DDBJ whole genome shotgun (WGS) entry which is preliminary data.</text>
</comment>
<name>A0A842IRE2_9FLAO</name>
<proteinExistence type="predicted"/>
<organism evidence="1 2">
    <name type="scientific">Winogradskyella flava</name>
    <dbReference type="NCBI Taxonomy" id="1884876"/>
    <lineage>
        <taxon>Bacteria</taxon>
        <taxon>Pseudomonadati</taxon>
        <taxon>Bacteroidota</taxon>
        <taxon>Flavobacteriia</taxon>
        <taxon>Flavobacteriales</taxon>
        <taxon>Flavobacteriaceae</taxon>
        <taxon>Winogradskyella</taxon>
    </lineage>
</organism>
<protein>
    <submittedName>
        <fullName evidence="1">Uncharacterized protein</fullName>
    </submittedName>
</protein>
<evidence type="ECO:0000313" key="1">
    <source>
        <dbReference type="EMBL" id="MBC2845600.1"/>
    </source>
</evidence>
<gene>
    <name evidence="1" type="ORF">H7F21_10900</name>
</gene>
<keyword evidence="2" id="KW-1185">Reference proteome</keyword>
<evidence type="ECO:0000313" key="2">
    <source>
        <dbReference type="Proteomes" id="UP000533900"/>
    </source>
</evidence>
<dbReference type="AlphaFoldDB" id="A0A842IRE2"/>
<dbReference type="EMBL" id="JACLCP010000003">
    <property type="protein sequence ID" value="MBC2845600.1"/>
    <property type="molecule type" value="Genomic_DNA"/>
</dbReference>
<accession>A0A842IRE2</accession>
<dbReference type="RefSeq" id="WP_185789321.1">
    <property type="nucleotide sequence ID" value="NZ_JACLCP010000003.1"/>
</dbReference>
<dbReference type="Proteomes" id="UP000533900">
    <property type="component" value="Unassembled WGS sequence"/>
</dbReference>